<dbReference type="CDD" id="cd02440">
    <property type="entry name" value="AdoMet_MTases"/>
    <property type="match status" value="1"/>
</dbReference>
<comment type="caution">
    <text evidence="3">The sequence shown here is derived from an EMBL/GenBank/DDBJ whole genome shotgun (WGS) entry which is preliminary data.</text>
</comment>
<dbReference type="EMBL" id="JAFKCP010000002">
    <property type="protein sequence ID" value="MBU3765929.1"/>
    <property type="molecule type" value="Genomic_DNA"/>
</dbReference>
<dbReference type="PANTHER" id="PTHR43179">
    <property type="entry name" value="RHAMNOSYLTRANSFERASE WBBL"/>
    <property type="match status" value="1"/>
</dbReference>
<dbReference type="InterPro" id="IPR029044">
    <property type="entry name" value="Nucleotide-diphossugar_trans"/>
</dbReference>
<proteinExistence type="predicted"/>
<feature type="domain" description="Glycosyltransferase 2-like" evidence="1">
    <location>
        <begin position="1160"/>
        <end position="1278"/>
    </location>
</feature>
<accession>A0ABD4R2J9</accession>
<gene>
    <name evidence="3" type="ORF">J0A64_04855</name>
</gene>
<organism evidence="3 4">
    <name type="scientific">Enterobacter roggenkampii</name>
    <dbReference type="NCBI Taxonomy" id="1812935"/>
    <lineage>
        <taxon>Bacteria</taxon>
        <taxon>Pseudomonadati</taxon>
        <taxon>Pseudomonadota</taxon>
        <taxon>Gammaproteobacteria</taxon>
        <taxon>Enterobacterales</taxon>
        <taxon>Enterobacteriaceae</taxon>
        <taxon>Enterobacter</taxon>
        <taxon>Enterobacter cloacae complex</taxon>
    </lineage>
</organism>
<dbReference type="PANTHER" id="PTHR43179:SF7">
    <property type="entry name" value="RHAMNOSYLTRANSFERASE WBBL"/>
    <property type="match status" value="1"/>
</dbReference>
<dbReference type="SUPFAM" id="SSF53335">
    <property type="entry name" value="S-adenosyl-L-methionine-dependent methyltransferases"/>
    <property type="match status" value="1"/>
</dbReference>
<dbReference type="Gene3D" id="3.40.50.150">
    <property type="entry name" value="Vaccinia Virus protein VP39"/>
    <property type="match status" value="1"/>
</dbReference>
<dbReference type="Pfam" id="PF08242">
    <property type="entry name" value="Methyltransf_12"/>
    <property type="match status" value="1"/>
</dbReference>
<sequence length="1430" mass="162913">MTSDKQSAGEYMYKLDSLGYTFNKKTNIWIRSGYEDIGYNDGDSAEERLAQIVRDASDISIFSSELRNKCINWQTLYHLSSQRGNVLRPFSHLLKGDVLEIGAGCGAITRFLGENGGNILALEGSQRRASIAASRTRDLDNVQVLVERFDCFDAGHKFDAITLIGVLEYATMFGEGERPDYDLLSQIKRLLKPEGVLIIAIENKLGLKYFAGAPEDHLNKPMYGIEGRYTKGEPKTYGYSEIEKLLHSAGFQGVDVFLPFPDYKLPSSIITSSGASAENFDAAALAAQSISSDPQLPEILNFSLQNTFPEVFRNGLGIDLSNSFILACSSSQINVCDESILAWHYSTQRKKEYSKETIFECDANKEITVNYNFFGTQTADTDFAEYVQFRHNNDCYYSGICLSQKFFNVLTRPGWQISEVVSLLKEWISYLVIFANQEGEFYENRDLNLDAAMQLPGHFLDAIPQNIILRSDTPILFDVEWKKKEGVELGYLLFRGLLLVINQTKILPLTSNIYINRREFITTCLNNIGLNITDEQLDRYTIQEAQYQNLVTGRDVNILKYWGQERLLSPLEAVLKTYSTLYYAFDDSDLNQEDTFQVELRPGNNIIKWPLNALNKDSKISQLRFDPVDKSCWFDIVSFTIKDSNEDLVWDFYNQESQATLVDILSLELLQDKNAYFSSSDDPRINVLNLPRSSFFIVEIEIVLFDKDDISVSFYENLKLLEDRKDLLMQKEELLKHKKELLEDSETTINNNLQLLNDTKNLLDITQSNMLSAQARINAIENSTSWTVTKPLRYFGRIKHKMLVSLPILKGIIIQHGLKKSIIKGTKVLKTHGIRGLVNALRMQKNILPIAVSPLSGNQIKGGITFSSKHGYELKTEAKGYCYIPPAKPEKLAQIINDLHVKPLFSIVVPVYNTPIGLLDELIDSIKNQWYGKWELVLVNDCSTDGLLISTLNNIEDDKIKVINLETNHRISGATNIGIENSHGEYIVFADHDDTLTPDCLYEMVLSINKSDPDFIYSDEDKISEDGLYVQPHFKPDWSPDTMMSTMYTCHASCVKKILLSQVGLLRSEFDGCQDWDFVLRVSEYTSKIYHIPKVLYHWRIIPQSIAADIAAKDYVLTASQQTRKDALDRRGRKGEVEAVEGFPGYFRINYIPENSPLVSIIIPTRDNQRVLKRCIDSIQSITQYKNYELIVVDNGTIDEESLSYLNEISSQENVNVIRHDYPFNFSELNNIGVQQSRGDVLLFLNDDTEVIKPDWLERMIGFAQLPHVGAVGAKLLYPNTLAVQHAGVVNLADGPGHAFLNNNRSNPGYFMRNILDYNWLAVTGACLMMEKRKFLEVGQFDESFPIAYNDIELCFRNYEAGYYNVVCNAVELLHHESVSRGVDHIDPQKALRLSKEKKRLYEKHPQYYQYDPFFNVNLHPNGINFEVPF</sequence>
<dbReference type="InterPro" id="IPR013217">
    <property type="entry name" value="Methyltransf_12"/>
</dbReference>
<dbReference type="RefSeq" id="WP_084832799.1">
    <property type="nucleotide sequence ID" value="NZ_JACRVG010000004.1"/>
</dbReference>
<evidence type="ECO:0000259" key="1">
    <source>
        <dbReference type="Pfam" id="PF00535"/>
    </source>
</evidence>
<dbReference type="CDD" id="cd04184">
    <property type="entry name" value="GT2_RfbC_Mx_like"/>
    <property type="match status" value="1"/>
</dbReference>
<reference evidence="3 4" key="1">
    <citation type="journal article" date="2021" name="Clin. Infect. Dis.">
        <title>Rapid development of cefiderocol resistance in carbapenem-resistant Enterobacter cloacae during therapy is associated with heterogeneous mutations in the catecholate siderophore receptor cira.</title>
        <authorList>
            <person name="Klein S."/>
            <person name="Boutin S."/>
            <person name="Kocer K."/>
            <person name="Fiedler M.O."/>
            <person name="Storzinger D."/>
            <person name="Weigand M.A."/>
            <person name="Tan B."/>
            <person name="Richter D."/>
            <person name="Rupp C."/>
            <person name="Mieth M."/>
            <person name="Mehrabi A."/>
            <person name="Hackert T."/>
            <person name="Zimmermann S."/>
            <person name="Heeg K."/>
            <person name="Nurjadi D."/>
        </authorList>
    </citation>
    <scope>NUCLEOTIDE SEQUENCE [LARGE SCALE GENOMIC DNA]</scope>
    <source>
        <strain evidence="3 4">BK34275</strain>
    </source>
</reference>
<dbReference type="Pfam" id="PF00535">
    <property type="entry name" value="Glycos_transf_2"/>
    <property type="match status" value="2"/>
</dbReference>
<evidence type="ECO:0000313" key="3">
    <source>
        <dbReference type="EMBL" id="MBU3765929.1"/>
    </source>
</evidence>
<dbReference type="InterPro" id="IPR001173">
    <property type="entry name" value="Glyco_trans_2-like"/>
</dbReference>
<dbReference type="Gene3D" id="3.90.550.10">
    <property type="entry name" value="Spore Coat Polysaccharide Biosynthesis Protein SpsA, Chain A"/>
    <property type="match status" value="2"/>
</dbReference>
<protein>
    <submittedName>
        <fullName evidence="3">Glycosyltransferase</fullName>
    </submittedName>
</protein>
<name>A0ABD4R2J9_9ENTR</name>
<dbReference type="InterPro" id="IPR029063">
    <property type="entry name" value="SAM-dependent_MTases_sf"/>
</dbReference>
<dbReference type="CDD" id="cd04186">
    <property type="entry name" value="GT_2_like_c"/>
    <property type="match status" value="1"/>
</dbReference>
<evidence type="ECO:0000259" key="2">
    <source>
        <dbReference type="Pfam" id="PF08242"/>
    </source>
</evidence>
<feature type="domain" description="Glycosyltransferase 2-like" evidence="1">
    <location>
        <begin position="906"/>
        <end position="1032"/>
    </location>
</feature>
<evidence type="ECO:0000313" key="4">
    <source>
        <dbReference type="Proteomes" id="UP000813349"/>
    </source>
</evidence>
<feature type="domain" description="Methyltransferase type 12" evidence="2">
    <location>
        <begin position="99"/>
        <end position="197"/>
    </location>
</feature>
<dbReference type="GO" id="GO:0016757">
    <property type="term" value="F:glycosyltransferase activity"/>
    <property type="evidence" value="ECO:0007669"/>
    <property type="project" value="UniProtKB-KW"/>
</dbReference>
<dbReference type="Proteomes" id="UP000813349">
    <property type="component" value="Unassembled WGS sequence"/>
</dbReference>
<dbReference type="SUPFAM" id="SSF53448">
    <property type="entry name" value="Nucleotide-diphospho-sugar transferases"/>
    <property type="match status" value="2"/>
</dbReference>